<name>A0A7W5H115_9PORP</name>
<organism evidence="5 6">
    <name type="scientific">Microbacter margulisiae</name>
    <dbReference type="NCBI Taxonomy" id="1350067"/>
    <lineage>
        <taxon>Bacteria</taxon>
        <taxon>Pseudomonadati</taxon>
        <taxon>Bacteroidota</taxon>
        <taxon>Bacteroidia</taxon>
        <taxon>Bacteroidales</taxon>
        <taxon>Porphyromonadaceae</taxon>
        <taxon>Microbacter</taxon>
    </lineage>
</organism>
<dbReference type="GO" id="GO:0016616">
    <property type="term" value="F:oxidoreductase activity, acting on the CH-OH group of donors, NAD or NADP as acceptor"/>
    <property type="evidence" value="ECO:0007669"/>
    <property type="project" value="InterPro"/>
</dbReference>
<dbReference type="InterPro" id="IPR045313">
    <property type="entry name" value="CBR1-like"/>
</dbReference>
<evidence type="ECO:0000256" key="2">
    <source>
        <dbReference type="ARBA" id="ARBA00022857"/>
    </source>
</evidence>
<dbReference type="AlphaFoldDB" id="A0A7W5H115"/>
<dbReference type="Gene3D" id="3.40.50.720">
    <property type="entry name" value="NAD(P)-binding Rossmann-like Domain"/>
    <property type="match status" value="1"/>
</dbReference>
<dbReference type="PANTHER" id="PTHR43490">
    <property type="entry name" value="(+)-NEOMENTHOL DEHYDROGENASE"/>
    <property type="match status" value="1"/>
</dbReference>
<evidence type="ECO:0000313" key="5">
    <source>
        <dbReference type="EMBL" id="MBB3186245.1"/>
    </source>
</evidence>
<gene>
    <name evidence="5" type="ORF">FHX64_000408</name>
</gene>
<dbReference type="CDD" id="cd05324">
    <property type="entry name" value="carb_red_PTCR-like_SDR_c"/>
    <property type="match status" value="1"/>
</dbReference>
<sequence length="241" mass="25896">MHMDHGKIVLITGANKGIGFETARQFGKLGYRVLLGARDGERGNKAVESLMEEGIDAQLLVLDVTNQATIDHAVRFIEDKYGYLDILINNAGIFLEKGVLPSQLTMATLRETFEVNFFGVFAVTTALLPLLKKSAAGRIVNVSSGQGSLTRSSSPDATRLQLAYNSSKAAVNALTIQFAKELRETPIKINAAAPGYTITDMNGGKGNRTVQEASTVIVRLALLDETGSSGGYFEDAGEIPW</sequence>
<dbReference type="Proteomes" id="UP000544222">
    <property type="component" value="Unassembled WGS sequence"/>
</dbReference>
<keyword evidence="3" id="KW-0560">Oxidoreductase</keyword>
<comment type="similarity">
    <text evidence="1 4">Belongs to the short-chain dehydrogenases/reductases (SDR) family.</text>
</comment>
<comment type="caution">
    <text evidence="5">The sequence shown here is derived from an EMBL/GenBank/DDBJ whole genome shotgun (WGS) entry which is preliminary data.</text>
</comment>
<dbReference type="SUPFAM" id="SSF51735">
    <property type="entry name" value="NAD(P)-binding Rossmann-fold domains"/>
    <property type="match status" value="1"/>
</dbReference>
<reference evidence="5 6" key="1">
    <citation type="submission" date="2020-08" db="EMBL/GenBank/DDBJ databases">
        <title>Genomic Encyclopedia of Type Strains, Phase IV (KMG-IV): sequencing the most valuable type-strain genomes for metagenomic binning, comparative biology and taxonomic classification.</title>
        <authorList>
            <person name="Goeker M."/>
        </authorList>
    </citation>
    <scope>NUCLEOTIDE SEQUENCE [LARGE SCALE GENOMIC DNA]</scope>
    <source>
        <strain evidence="5 6">DSM 27471</strain>
    </source>
</reference>
<dbReference type="InterPro" id="IPR002347">
    <property type="entry name" value="SDR_fam"/>
</dbReference>
<dbReference type="PANTHER" id="PTHR43490:SF99">
    <property type="entry name" value="SHORT-CHAIN DEHYDROGENASE_REDUCTASE"/>
    <property type="match status" value="1"/>
</dbReference>
<evidence type="ECO:0000313" key="6">
    <source>
        <dbReference type="Proteomes" id="UP000544222"/>
    </source>
</evidence>
<dbReference type="RefSeq" id="WP_221202117.1">
    <property type="nucleotide sequence ID" value="NZ_JACHYB010000001.1"/>
</dbReference>
<evidence type="ECO:0000256" key="1">
    <source>
        <dbReference type="ARBA" id="ARBA00006484"/>
    </source>
</evidence>
<keyword evidence="2" id="KW-0521">NADP</keyword>
<proteinExistence type="inferred from homology"/>
<keyword evidence="6" id="KW-1185">Reference proteome</keyword>
<accession>A0A7W5H115</accession>
<dbReference type="EMBL" id="JACHYB010000001">
    <property type="protein sequence ID" value="MBB3186245.1"/>
    <property type="molecule type" value="Genomic_DNA"/>
</dbReference>
<dbReference type="InterPro" id="IPR036291">
    <property type="entry name" value="NAD(P)-bd_dom_sf"/>
</dbReference>
<evidence type="ECO:0000256" key="3">
    <source>
        <dbReference type="ARBA" id="ARBA00023002"/>
    </source>
</evidence>
<evidence type="ECO:0000256" key="4">
    <source>
        <dbReference type="RuleBase" id="RU000363"/>
    </source>
</evidence>
<dbReference type="Pfam" id="PF00106">
    <property type="entry name" value="adh_short"/>
    <property type="match status" value="1"/>
</dbReference>
<protein>
    <submittedName>
        <fullName evidence="5">NAD(P)-dependent dehydrogenase (Short-subunit alcohol dehydrogenase family)</fullName>
    </submittedName>
</protein>
<dbReference type="PRINTS" id="PR00081">
    <property type="entry name" value="GDHRDH"/>
</dbReference>
<dbReference type="PRINTS" id="PR00080">
    <property type="entry name" value="SDRFAMILY"/>
</dbReference>